<feature type="transmembrane region" description="Helical" evidence="2">
    <location>
        <begin position="60"/>
        <end position="84"/>
    </location>
</feature>
<dbReference type="OrthoDB" id="108721at2157"/>
<dbReference type="SUPFAM" id="SSF160113">
    <property type="entry name" value="YegP-like"/>
    <property type="match status" value="12"/>
</dbReference>
<reference evidence="5 6" key="1">
    <citation type="submission" date="2017-02" db="EMBL/GenBank/DDBJ databases">
        <title>Natronthermophilus aegyptiacus gen. nov.,sp. nov., an aerobic, extremely halophilic alkalithermophilic archaeon isolated from the athalassohaline Wadi An Natrun, Egypt.</title>
        <authorList>
            <person name="Zhao B."/>
        </authorList>
    </citation>
    <scope>NUCLEOTIDE SEQUENCE [LARGE SCALE GENOMIC DNA]</scope>
    <source>
        <strain evidence="5 6">CGMCC 1.3597</strain>
    </source>
</reference>
<dbReference type="Gene3D" id="3.30.160.160">
    <property type="entry name" value="YegP-like"/>
    <property type="match status" value="1"/>
</dbReference>
<keyword evidence="2" id="KW-0812">Transmembrane</keyword>
<dbReference type="RefSeq" id="WP_087713807.1">
    <property type="nucleotide sequence ID" value="NZ_MWPH01000001.1"/>
</dbReference>
<keyword evidence="6" id="KW-1185">Reference proteome</keyword>
<evidence type="ECO:0000259" key="4">
    <source>
        <dbReference type="Pfam" id="PF23600"/>
    </source>
</evidence>
<proteinExistence type="predicted"/>
<evidence type="ECO:0000313" key="6">
    <source>
        <dbReference type="Proteomes" id="UP000196084"/>
    </source>
</evidence>
<accession>A0A202EBF8</accession>
<dbReference type="EMBL" id="MWPH01000001">
    <property type="protein sequence ID" value="OVE85565.1"/>
    <property type="molecule type" value="Genomic_DNA"/>
</dbReference>
<protein>
    <submittedName>
        <fullName evidence="5">DUF1508 domain-containing protein</fullName>
    </submittedName>
</protein>
<evidence type="ECO:0000259" key="3">
    <source>
        <dbReference type="Pfam" id="PF07411"/>
    </source>
</evidence>
<dbReference type="Pfam" id="PF07411">
    <property type="entry name" value="DUF1508"/>
    <property type="match status" value="3"/>
</dbReference>
<feature type="compositionally biased region" description="Low complexity" evidence="1">
    <location>
        <begin position="489"/>
        <end position="500"/>
    </location>
</feature>
<keyword evidence="2" id="KW-0472">Membrane</keyword>
<evidence type="ECO:0000313" key="5">
    <source>
        <dbReference type="EMBL" id="OVE85565.1"/>
    </source>
</evidence>
<evidence type="ECO:0000256" key="2">
    <source>
        <dbReference type="SAM" id="Phobius"/>
    </source>
</evidence>
<dbReference type="InterPro" id="IPR010879">
    <property type="entry name" value="DUF1508"/>
</dbReference>
<dbReference type="Pfam" id="PF23600">
    <property type="entry name" value="CdpA_N"/>
    <property type="match status" value="1"/>
</dbReference>
<feature type="domain" description="DUF1508" evidence="3">
    <location>
        <begin position="871"/>
        <end position="918"/>
    </location>
</feature>
<feature type="domain" description="DUF1508" evidence="3">
    <location>
        <begin position="574"/>
        <end position="619"/>
    </location>
</feature>
<feature type="transmembrane region" description="Helical" evidence="2">
    <location>
        <begin position="31"/>
        <end position="54"/>
    </location>
</feature>
<comment type="caution">
    <text evidence="5">The sequence shown here is derived from an EMBL/GenBank/DDBJ whole genome shotgun (WGS) entry which is preliminary data.</text>
</comment>
<name>A0A202EBF8_9EURY</name>
<dbReference type="InterPro" id="IPR036913">
    <property type="entry name" value="YegP-like_sf"/>
</dbReference>
<gene>
    <name evidence="5" type="ORF">B2G88_01705</name>
</gene>
<dbReference type="InterPro" id="IPR055563">
    <property type="entry name" value="CdpA_N"/>
</dbReference>
<dbReference type="AlphaFoldDB" id="A0A202EBF8"/>
<evidence type="ECO:0000256" key="1">
    <source>
        <dbReference type="SAM" id="MobiDB-lite"/>
    </source>
</evidence>
<keyword evidence="2" id="KW-1133">Transmembrane helix</keyword>
<dbReference type="Proteomes" id="UP000196084">
    <property type="component" value="Unassembled WGS sequence"/>
</dbReference>
<feature type="domain" description="DUF1508" evidence="3">
    <location>
        <begin position="932"/>
        <end position="972"/>
    </location>
</feature>
<feature type="transmembrane region" description="Helical" evidence="2">
    <location>
        <begin position="91"/>
        <end position="108"/>
    </location>
</feature>
<feature type="region of interest" description="Disordered" evidence="1">
    <location>
        <begin position="481"/>
        <end position="501"/>
    </location>
</feature>
<dbReference type="Gene3D" id="2.30.29.80">
    <property type="match status" value="6"/>
</dbReference>
<sequence length="979" mass="108519">MSFTSEINRRLYRLYEHYVGEPDSGKDVYGYWLFILGYAIAAAALITFVIGYAGGVTEEAIIRISGTAAATSLAICLFGIGLMLPVRKRGIQASFVGLLVALGGVGWFASVYPHDWRHLGQGLDVEVIVVYTAGIAIIAGVMALVPVLTGRKGLFVEEEGATDDPPILTGNALEDAQFAVFRDENGDWKWNVLHREALATSDGSAVTRPEAREGIERVKSQISSAGLMELTTSAFRLYEGRDGTWQWTLARDDGSVVGACSGEFAERDGAEESVSFLKDRGPEADVIEIEGAAFTYTEERDHWYWQLVDDDHTVLATSDESHADQAGAEEAARTFAEQVEQARVLDIEHLGVELYERDEGWTWRFVDDTDTVMATATATYDARRDAEEAAETLLPDLGSAPVTVAGEPTYERYQSGEQWQWRLVDSAERIVARSPDGHANHAIASEETDTFAEHATDADVVEIDGAEYELYPAGEMSLGDGMTPDDDLPAAADSPTATTDGGVTLEHNDEDIEPQSPWQWRLVTEERDVIAASNERHMGTETAKDAIQRMREQASEADLIEFENAAFQVYEADDSEWRWRLIDEDGNVLADSGEEHTSRGEAAEAMMTLKEQAPDAELLEIETAAFELFVNDDDEWGWRLIDEGGKLVAEDPTTHPTRSAAREAMNRLLEHLESDVRTMDDAIFQLSAAEDWHWRFVLPSGETVAVDDEPHPTRDELTERVPEIKQAAARARGCTIGDATAQLYESSGWHWRVLDRDREEIADSNVSYDTREDARERVAALTDHAESAPIFTIEDTVVRLEQDGDTAASDDDSEGGWRWSLISADREVVAGSADTEATKDDLYTVVEDVRQLAPMAGRVDFDVASFELVADEDDRWQWRLLDADGRGVATGTETYESNDRAREALENVRELIDSASILEIDSVSFELHTAEDGWVWQLIDEYGSTMAESTQTYESRTDAREAMNDVKSHAPNGWITFTE</sequence>
<organism evidence="5 6">
    <name type="scientific">Natronolimnobius baerhuensis</name>
    <dbReference type="NCBI Taxonomy" id="253108"/>
    <lineage>
        <taxon>Archaea</taxon>
        <taxon>Methanobacteriati</taxon>
        <taxon>Methanobacteriota</taxon>
        <taxon>Stenosarchaea group</taxon>
        <taxon>Halobacteria</taxon>
        <taxon>Halobacteriales</taxon>
        <taxon>Natrialbaceae</taxon>
        <taxon>Natronolimnobius</taxon>
    </lineage>
</organism>
<feature type="transmembrane region" description="Helical" evidence="2">
    <location>
        <begin position="128"/>
        <end position="148"/>
    </location>
</feature>
<feature type="domain" description="Cell division protein A N-terminal" evidence="4">
    <location>
        <begin position="10"/>
        <end position="151"/>
    </location>
</feature>